<evidence type="ECO:0000313" key="2">
    <source>
        <dbReference type="EMBL" id="KAG2608227.1"/>
    </source>
</evidence>
<gene>
    <name evidence="2" type="ORF">PVAP13_4NG278838</name>
</gene>
<organism evidence="2 3">
    <name type="scientific">Panicum virgatum</name>
    <name type="common">Blackwell switchgrass</name>
    <dbReference type="NCBI Taxonomy" id="38727"/>
    <lineage>
        <taxon>Eukaryota</taxon>
        <taxon>Viridiplantae</taxon>
        <taxon>Streptophyta</taxon>
        <taxon>Embryophyta</taxon>
        <taxon>Tracheophyta</taxon>
        <taxon>Spermatophyta</taxon>
        <taxon>Magnoliopsida</taxon>
        <taxon>Liliopsida</taxon>
        <taxon>Poales</taxon>
        <taxon>Poaceae</taxon>
        <taxon>PACMAD clade</taxon>
        <taxon>Panicoideae</taxon>
        <taxon>Panicodae</taxon>
        <taxon>Paniceae</taxon>
        <taxon>Panicinae</taxon>
        <taxon>Panicum</taxon>
        <taxon>Panicum sect. Hiantes</taxon>
    </lineage>
</organism>
<keyword evidence="3" id="KW-1185">Reference proteome</keyword>
<dbReference type="Proteomes" id="UP000823388">
    <property type="component" value="Chromosome 4N"/>
</dbReference>
<dbReference type="AlphaFoldDB" id="A0A8T0TDA9"/>
<feature type="compositionally biased region" description="Basic and acidic residues" evidence="1">
    <location>
        <begin position="102"/>
        <end position="114"/>
    </location>
</feature>
<name>A0A8T0TDA9_PANVG</name>
<feature type="compositionally biased region" description="Low complexity" evidence="1">
    <location>
        <begin position="18"/>
        <end position="33"/>
    </location>
</feature>
<comment type="caution">
    <text evidence="2">The sequence shown here is derived from an EMBL/GenBank/DDBJ whole genome shotgun (WGS) entry which is preliminary data.</text>
</comment>
<evidence type="ECO:0000256" key="1">
    <source>
        <dbReference type="SAM" id="MobiDB-lite"/>
    </source>
</evidence>
<feature type="region of interest" description="Disordered" evidence="1">
    <location>
        <begin position="1"/>
        <end position="144"/>
    </location>
</feature>
<reference evidence="2" key="1">
    <citation type="submission" date="2020-05" db="EMBL/GenBank/DDBJ databases">
        <title>WGS assembly of Panicum virgatum.</title>
        <authorList>
            <person name="Lovell J.T."/>
            <person name="Jenkins J."/>
            <person name="Shu S."/>
            <person name="Juenger T.E."/>
            <person name="Schmutz J."/>
        </authorList>
    </citation>
    <scope>NUCLEOTIDE SEQUENCE</scope>
    <source>
        <strain evidence="2">AP13</strain>
    </source>
</reference>
<accession>A0A8T0TDA9</accession>
<feature type="compositionally biased region" description="Low complexity" evidence="1">
    <location>
        <begin position="68"/>
        <end position="77"/>
    </location>
</feature>
<protein>
    <submittedName>
        <fullName evidence="2">Uncharacterized protein</fullName>
    </submittedName>
</protein>
<proteinExistence type="predicted"/>
<sequence>MAGQWRTVRRPLRPPSQRPRLGSGRARAALLLSNGPRPRRALVRQCEARRRARGTAASARGHGGLGGSSSFAAAPPLLLSPPSPHRAAVSRADLPHRRPRAPRAERTWRGDSELPLRPQRAMRGGGRPRGGEGHGVATASSLSGGGLLELRREAGWRPATAVGRACEGRRGPPTAGYRIVRTALHLPFERSSGTIAYRFAVPGAAKKMLHRYCRVGFRVL</sequence>
<dbReference type="EMBL" id="CM029044">
    <property type="protein sequence ID" value="KAG2608227.1"/>
    <property type="molecule type" value="Genomic_DNA"/>
</dbReference>
<evidence type="ECO:0000313" key="3">
    <source>
        <dbReference type="Proteomes" id="UP000823388"/>
    </source>
</evidence>